<organism evidence="1 2">
    <name type="scientific">Desulfovibrio fairfieldensis</name>
    <dbReference type="NCBI Taxonomy" id="44742"/>
    <lineage>
        <taxon>Bacteria</taxon>
        <taxon>Pseudomonadati</taxon>
        <taxon>Thermodesulfobacteriota</taxon>
        <taxon>Desulfovibrionia</taxon>
        <taxon>Desulfovibrionales</taxon>
        <taxon>Desulfovibrionaceae</taxon>
        <taxon>Desulfovibrio</taxon>
    </lineage>
</organism>
<reference evidence="2" key="1">
    <citation type="submission" date="2016-02" db="EMBL/GenBank/DDBJ databases">
        <authorList>
            <person name="Holder M.E."/>
            <person name="Ajami N.J."/>
            <person name="Petrosino J.F."/>
        </authorList>
    </citation>
    <scope>NUCLEOTIDE SEQUENCE [LARGE SCALE GENOMIC DNA]</scope>
    <source>
        <strain evidence="2">CCUG 45958</strain>
    </source>
</reference>
<sequence>MQKLQKGFWHYLELWRALFPRRRPLRWRGDWLQNGYCRDCRYCCGPQDSNAPFPMALLPGQLRPNLSDDFYLLNADTAYLDARGCKSDTDHGCRLMRTQRPVACGLFPLVPANGGLYLYKTCPAVIFTPLDRLADLGLEAARWLSGFNLADLRHISLELPLRTLADDYISLDITLFDENGVELRLN</sequence>
<name>A0A0X8JI99_9BACT</name>
<keyword evidence="2" id="KW-1185">Reference proteome</keyword>
<evidence type="ECO:0000313" key="1">
    <source>
        <dbReference type="EMBL" id="AMD89249.1"/>
    </source>
</evidence>
<dbReference type="Proteomes" id="UP000069241">
    <property type="component" value="Chromosome"/>
</dbReference>
<proteinExistence type="predicted"/>
<dbReference type="AlphaFoldDB" id="A0A0X8JI99"/>
<dbReference type="EMBL" id="CP014229">
    <property type="protein sequence ID" value="AMD89249.1"/>
    <property type="molecule type" value="Genomic_DNA"/>
</dbReference>
<protein>
    <submittedName>
        <fullName evidence="1">Uncharacterized protein</fullName>
    </submittedName>
</protein>
<dbReference type="KEGG" id="dfi:AXF13_03485"/>
<accession>A0A0X8JI99</accession>
<gene>
    <name evidence="1" type="ORF">AXF13_03485</name>
</gene>
<dbReference type="RefSeq" id="WP_062251665.1">
    <property type="nucleotide sequence ID" value="NZ_CP014229.1"/>
</dbReference>
<evidence type="ECO:0000313" key="2">
    <source>
        <dbReference type="Proteomes" id="UP000069241"/>
    </source>
</evidence>